<gene>
    <name evidence="1" type="ORF">Pas1_07430</name>
</gene>
<reference evidence="2" key="1">
    <citation type="submission" date="2018-06" db="EMBL/GenBank/DDBJ databases">
        <title>Description of a new Polynucleobacter species.</title>
        <authorList>
            <person name="Hahn M.W."/>
        </authorList>
    </citation>
    <scope>NUCLEOTIDE SEQUENCE [LARGE SCALE GENOMIC DNA]</scope>
    <source>
        <strain evidence="2">MG-25-Pas1-D2</strain>
    </source>
</reference>
<protein>
    <submittedName>
        <fullName evidence="1">Uncharacterized protein</fullName>
    </submittedName>
</protein>
<dbReference type="Proteomes" id="UP000248592">
    <property type="component" value="Chromosome"/>
</dbReference>
<sequence length="102" mass="11690">MKNYTNYRAESATNKWLKTQGINPTRFVNQDVLVLQAQARANNLLGEQLQYLNTEQIKGLEQFIYAVNHPKTHVSVNRDLCCVVLNLGKKVNRKAMKARSTQ</sequence>
<dbReference type="RefSeq" id="WP_112294913.1">
    <property type="nucleotide sequence ID" value="NZ_CBCSBS010000002.1"/>
</dbReference>
<dbReference type="AlphaFoldDB" id="A0A2Z4JVA3"/>
<dbReference type="EMBL" id="CP030085">
    <property type="protein sequence ID" value="AWW50222.1"/>
    <property type="molecule type" value="Genomic_DNA"/>
</dbReference>
<evidence type="ECO:0000313" key="1">
    <source>
        <dbReference type="EMBL" id="AWW50222.1"/>
    </source>
</evidence>
<organism evidence="1 2">
    <name type="scientific">Polynucleobacter paneuropaeus</name>
    <dbReference type="NCBI Taxonomy" id="2527775"/>
    <lineage>
        <taxon>Bacteria</taxon>
        <taxon>Pseudomonadati</taxon>
        <taxon>Pseudomonadota</taxon>
        <taxon>Betaproteobacteria</taxon>
        <taxon>Burkholderiales</taxon>
        <taxon>Burkholderiaceae</taxon>
        <taxon>Polynucleobacter</taxon>
    </lineage>
</organism>
<evidence type="ECO:0000313" key="2">
    <source>
        <dbReference type="Proteomes" id="UP000248592"/>
    </source>
</evidence>
<proteinExistence type="predicted"/>
<accession>A0A2Z4JVA3</accession>
<name>A0A2Z4JVA3_9BURK</name>